<evidence type="ECO:0000256" key="11">
    <source>
        <dbReference type="ARBA" id="ARBA00083299"/>
    </source>
</evidence>
<evidence type="ECO:0000313" key="15">
    <source>
        <dbReference type="Proteomes" id="UP000824998"/>
    </source>
</evidence>
<reference evidence="14" key="1">
    <citation type="journal article" date="2021" name="IMA Fungus">
        <title>Genomic characterization of three marine fungi, including Emericellopsis atlantica sp. nov. with signatures of a generalist lifestyle and marine biomass degradation.</title>
        <authorList>
            <person name="Hagestad O.C."/>
            <person name="Hou L."/>
            <person name="Andersen J.H."/>
            <person name="Hansen E.H."/>
            <person name="Altermark B."/>
            <person name="Li C."/>
            <person name="Kuhnert E."/>
            <person name="Cox R.J."/>
            <person name="Crous P.W."/>
            <person name="Spatafora J.W."/>
            <person name="Lail K."/>
            <person name="Amirebrahimi M."/>
            <person name="Lipzen A."/>
            <person name="Pangilinan J."/>
            <person name="Andreopoulos W."/>
            <person name="Hayes R.D."/>
            <person name="Ng V."/>
            <person name="Grigoriev I.V."/>
            <person name="Jackson S.A."/>
            <person name="Sutton T.D.S."/>
            <person name="Dobson A.D.W."/>
            <person name="Rama T."/>
        </authorList>
    </citation>
    <scope>NUCLEOTIDE SEQUENCE</scope>
    <source>
        <strain evidence="14">TRa018bII</strain>
    </source>
</reference>
<dbReference type="GO" id="GO:0005634">
    <property type="term" value="C:nucleus"/>
    <property type="evidence" value="ECO:0007669"/>
    <property type="project" value="TreeGrafter"/>
</dbReference>
<feature type="compositionally biased region" description="Basic residues" evidence="13">
    <location>
        <begin position="131"/>
        <end position="141"/>
    </location>
</feature>
<dbReference type="InterPro" id="IPR042296">
    <property type="entry name" value="tRNA_met_Trm1_C"/>
</dbReference>
<evidence type="ECO:0000256" key="9">
    <source>
        <dbReference type="ARBA" id="ARBA00077143"/>
    </source>
</evidence>
<evidence type="ECO:0000256" key="8">
    <source>
        <dbReference type="ARBA" id="ARBA00051897"/>
    </source>
</evidence>
<dbReference type="OrthoDB" id="6349953at2759"/>
<dbReference type="PANTHER" id="PTHR10631">
    <property type="entry name" value="N 2 ,N 2 -DIMETHYLGUANOSINE TRNA METHYLTRANSFERASE"/>
    <property type="match status" value="1"/>
</dbReference>
<dbReference type="Proteomes" id="UP000824998">
    <property type="component" value="Unassembled WGS sequence"/>
</dbReference>
<protein>
    <recommendedName>
        <fullName evidence="7">tRNA (guanine(26)-N(2))-dimethyltransferase</fullName>
        <ecNumber evidence="7">2.1.1.216</ecNumber>
    </recommendedName>
    <alternativeName>
        <fullName evidence="10">tRNA 2,2-dimethylguanosine-26 methyltransferase</fullName>
    </alternativeName>
    <alternativeName>
        <fullName evidence="9">tRNA(guanine-26,N(2)-N(2)) methyltransferase</fullName>
    </alternativeName>
    <alternativeName>
        <fullName evidence="11">tRNA(m(2,2)G26)dimethyltransferase</fullName>
    </alternativeName>
</protein>
<sequence length="741" mass="81362">MTISNHAIARYVNTKLSRVVISFCHSHIHPSFFSTMAPLPDITTVPAADQHILHNGKEYTTVKEGLAHILVPSSAPKVPQATPQGSNQPQSVFYNPIQQFNRDLSVLAIKAYGENTLEKKTMILEKSKQRLNVKRKEKKRKRENDDLVDSSRKAGKLDTTTEADSVAETDPKEPPDGANTVAIELDSTMDIGDPKAVVETGIYAENGGEPEKGEGLKKGNEPNNGEKIENDGPATDSLEASAIDGQKQTNDDTNTDHVPVKPFAPKQPSFTILDALSATGLRALRYANEIPFTTSVTANDLLPDATKNIKMNVQHNKLGDKIQAITGNALAHMYNVACGDSKRKYDVIDLDPYGTAAPFLDAAVQSVREDGGLLCVTCTDAGVWASNGYPEKAFSLYGGIPIKGPQSHEGGLRLILHAIATSAAKYGLAMEPLLSLSIDFYARVFVKIHKSPADVKFLAGTTMVVYNCDTGCGAWTTQMLGKNKLAPNKSGKGHFWKHVFALAPSATENCQHCGMKTHLAGPMYAGPLHSPDFIKRILNSLPDVSSETYNTYSRIEGMLSTALEEVLPPKEENANSPTATWKTKRYDPATIDHYPFFFIPSSLAKVVHCITPHENALRGALRHLGYRTRRSHTKGGCIKTDAPWHVVWEIMREWVKQKAPIREGAVRKDTAGYKILRLGETQEGSSQTTETVAEKDQKTKAKIEVIFDENLGKDIEVKKLVRYQLNPRENWGPMNRASGKE</sequence>
<dbReference type="Gene3D" id="3.30.56.70">
    <property type="entry name" value="N2,N2-dimethylguanosine tRNA methyltransferase, C-terminal domain"/>
    <property type="match status" value="1"/>
</dbReference>
<dbReference type="Gene3D" id="3.40.50.150">
    <property type="entry name" value="Vaccinia Virus protein VP39"/>
    <property type="match status" value="2"/>
</dbReference>
<dbReference type="GO" id="GO:0000049">
    <property type="term" value="F:tRNA binding"/>
    <property type="evidence" value="ECO:0007669"/>
    <property type="project" value="UniProtKB-UniRule"/>
</dbReference>
<dbReference type="Pfam" id="PF02005">
    <property type="entry name" value="TRM"/>
    <property type="match status" value="2"/>
</dbReference>
<dbReference type="InterPro" id="IPR029063">
    <property type="entry name" value="SAM-dependent_MTases_sf"/>
</dbReference>
<evidence type="ECO:0000313" key="14">
    <source>
        <dbReference type="EMBL" id="KAG9234522.1"/>
    </source>
</evidence>
<organism evidence="14 15">
    <name type="scientific">Amylocarpus encephaloides</name>
    <dbReference type="NCBI Taxonomy" id="45428"/>
    <lineage>
        <taxon>Eukaryota</taxon>
        <taxon>Fungi</taxon>
        <taxon>Dikarya</taxon>
        <taxon>Ascomycota</taxon>
        <taxon>Pezizomycotina</taxon>
        <taxon>Leotiomycetes</taxon>
        <taxon>Helotiales</taxon>
        <taxon>Helotiales incertae sedis</taxon>
        <taxon>Amylocarpus</taxon>
    </lineage>
</organism>
<keyword evidence="5 12" id="KW-0819">tRNA processing</keyword>
<keyword evidence="1 12" id="KW-0820">tRNA-binding</keyword>
<dbReference type="PANTHER" id="PTHR10631:SF3">
    <property type="entry name" value="TRNA (GUANINE(26)-N(2))-DIMETHYLTRANSFERASE"/>
    <property type="match status" value="1"/>
</dbReference>
<feature type="region of interest" description="Disordered" evidence="13">
    <location>
        <begin position="205"/>
        <end position="238"/>
    </location>
</feature>
<dbReference type="AlphaFoldDB" id="A0A9P8C5T0"/>
<evidence type="ECO:0000256" key="2">
    <source>
        <dbReference type="ARBA" id="ARBA00022603"/>
    </source>
</evidence>
<evidence type="ECO:0000256" key="1">
    <source>
        <dbReference type="ARBA" id="ARBA00022555"/>
    </source>
</evidence>
<evidence type="ECO:0000256" key="4">
    <source>
        <dbReference type="ARBA" id="ARBA00022691"/>
    </source>
</evidence>
<evidence type="ECO:0000256" key="6">
    <source>
        <dbReference type="ARBA" id="ARBA00022884"/>
    </source>
</evidence>
<feature type="compositionally biased region" description="Basic and acidic residues" evidence="13">
    <location>
        <begin position="142"/>
        <end position="156"/>
    </location>
</feature>
<feature type="compositionally biased region" description="Basic and acidic residues" evidence="13">
    <location>
        <begin position="209"/>
        <end position="230"/>
    </location>
</feature>
<accession>A0A9P8C5T0</accession>
<keyword evidence="15" id="KW-1185">Reference proteome</keyword>
<keyword evidence="3 12" id="KW-0808">Transferase</keyword>
<dbReference type="PROSITE" id="PS51626">
    <property type="entry name" value="SAM_MT_TRM1"/>
    <property type="match status" value="1"/>
</dbReference>
<dbReference type="FunFam" id="3.40.50.150:FF:000051">
    <property type="entry name" value="tRNA (guanine(26)-N(2))-dimethyltransferase"/>
    <property type="match status" value="1"/>
</dbReference>
<gene>
    <name evidence="14" type="ORF">BJ875DRAFT_461268</name>
</gene>
<comment type="similarity">
    <text evidence="12">Belongs to the class I-like SAM-binding methyltransferase superfamily. Trm1 family.</text>
</comment>
<dbReference type="NCBIfam" id="TIGR00308">
    <property type="entry name" value="TRM1"/>
    <property type="match status" value="1"/>
</dbReference>
<dbReference type="EMBL" id="MU251460">
    <property type="protein sequence ID" value="KAG9234522.1"/>
    <property type="molecule type" value="Genomic_DNA"/>
</dbReference>
<name>A0A9P8C5T0_9HELO</name>
<evidence type="ECO:0000256" key="3">
    <source>
        <dbReference type="ARBA" id="ARBA00022679"/>
    </source>
</evidence>
<evidence type="ECO:0000256" key="5">
    <source>
        <dbReference type="ARBA" id="ARBA00022694"/>
    </source>
</evidence>
<evidence type="ECO:0000256" key="10">
    <source>
        <dbReference type="ARBA" id="ARBA00082896"/>
    </source>
</evidence>
<evidence type="ECO:0000256" key="7">
    <source>
        <dbReference type="ARBA" id="ARBA00039099"/>
    </source>
</evidence>
<evidence type="ECO:0000256" key="12">
    <source>
        <dbReference type="PROSITE-ProRule" id="PRU00958"/>
    </source>
</evidence>
<dbReference type="SUPFAM" id="SSF53335">
    <property type="entry name" value="S-adenosyl-L-methionine-dependent methyltransferases"/>
    <property type="match status" value="1"/>
</dbReference>
<dbReference type="GO" id="GO:0002940">
    <property type="term" value="P:tRNA N2-guanine methylation"/>
    <property type="evidence" value="ECO:0007669"/>
    <property type="project" value="TreeGrafter"/>
</dbReference>
<feature type="region of interest" description="Disordered" evidence="13">
    <location>
        <begin position="131"/>
        <end position="179"/>
    </location>
</feature>
<keyword evidence="6 12" id="KW-0694">RNA-binding</keyword>
<comment type="caution">
    <text evidence="14">The sequence shown here is derived from an EMBL/GenBank/DDBJ whole genome shotgun (WGS) entry which is preliminary data.</text>
</comment>
<dbReference type="GO" id="GO:0160104">
    <property type="term" value="F:tRNA (guanine(26)-N2)-dimethyltransferase activity"/>
    <property type="evidence" value="ECO:0007669"/>
    <property type="project" value="UniProtKB-EC"/>
</dbReference>
<dbReference type="FunFam" id="3.30.56.70:FF:000001">
    <property type="entry name" value="tRNA (guanine(26)-N(2))-dimethyltransferase"/>
    <property type="match status" value="1"/>
</dbReference>
<dbReference type="InterPro" id="IPR002905">
    <property type="entry name" value="Trm1"/>
</dbReference>
<keyword evidence="4 12" id="KW-0949">S-adenosyl-L-methionine</keyword>
<keyword evidence="2 12" id="KW-0489">Methyltransferase</keyword>
<evidence type="ECO:0000256" key="13">
    <source>
        <dbReference type="SAM" id="MobiDB-lite"/>
    </source>
</evidence>
<comment type="catalytic activity">
    <reaction evidence="8">
        <text>guanosine(26) in tRNA + 2 S-adenosyl-L-methionine = N(2)-dimethylguanosine(26) in tRNA + 2 S-adenosyl-L-homocysteine + 2 H(+)</text>
        <dbReference type="Rhea" id="RHEA:43140"/>
        <dbReference type="Rhea" id="RHEA-COMP:10359"/>
        <dbReference type="Rhea" id="RHEA-COMP:10360"/>
        <dbReference type="ChEBI" id="CHEBI:15378"/>
        <dbReference type="ChEBI" id="CHEBI:57856"/>
        <dbReference type="ChEBI" id="CHEBI:59789"/>
        <dbReference type="ChEBI" id="CHEBI:74269"/>
        <dbReference type="ChEBI" id="CHEBI:74513"/>
        <dbReference type="EC" id="2.1.1.216"/>
    </reaction>
</comment>
<proteinExistence type="inferred from homology"/>
<dbReference type="EC" id="2.1.1.216" evidence="7"/>